<evidence type="ECO:0000313" key="1">
    <source>
        <dbReference type="EMBL" id="KAJ8498464.1"/>
    </source>
</evidence>
<name>A0AAV8RG04_ENSVE</name>
<dbReference type="AlphaFoldDB" id="A0AAV8RG04"/>
<keyword evidence="2" id="KW-1185">Reference proteome</keyword>
<reference evidence="1 2" key="1">
    <citation type="submission" date="2022-12" db="EMBL/GenBank/DDBJ databases">
        <title>Chromosome-scale assembly of the Ensete ventricosum genome.</title>
        <authorList>
            <person name="Dussert Y."/>
            <person name="Stocks J."/>
            <person name="Wendawek A."/>
            <person name="Woldeyes F."/>
            <person name="Nichols R.A."/>
            <person name="Borrell J.S."/>
        </authorList>
    </citation>
    <scope>NUCLEOTIDE SEQUENCE [LARGE SCALE GENOMIC DNA]</scope>
    <source>
        <strain evidence="2">cv. Maze</strain>
        <tissue evidence="1">Seeds</tissue>
    </source>
</reference>
<gene>
    <name evidence="1" type="ORF">OPV22_009016</name>
</gene>
<protein>
    <submittedName>
        <fullName evidence="1">Uncharacterized protein</fullName>
    </submittedName>
</protein>
<proteinExistence type="predicted"/>
<organism evidence="1 2">
    <name type="scientific">Ensete ventricosum</name>
    <name type="common">Abyssinian banana</name>
    <name type="synonym">Musa ensete</name>
    <dbReference type="NCBI Taxonomy" id="4639"/>
    <lineage>
        <taxon>Eukaryota</taxon>
        <taxon>Viridiplantae</taxon>
        <taxon>Streptophyta</taxon>
        <taxon>Embryophyta</taxon>
        <taxon>Tracheophyta</taxon>
        <taxon>Spermatophyta</taxon>
        <taxon>Magnoliopsida</taxon>
        <taxon>Liliopsida</taxon>
        <taxon>Zingiberales</taxon>
        <taxon>Musaceae</taxon>
        <taxon>Ensete</taxon>
    </lineage>
</organism>
<comment type="caution">
    <text evidence="1">The sequence shown here is derived from an EMBL/GenBank/DDBJ whole genome shotgun (WGS) entry which is preliminary data.</text>
</comment>
<accession>A0AAV8RG04</accession>
<dbReference type="Proteomes" id="UP001222027">
    <property type="component" value="Unassembled WGS sequence"/>
</dbReference>
<sequence length="120" mass="13865">MSVSWFCQCYVGVCNVLDAKGNKRRPLHWRLLDQLLCFVNLKVTSVMSCIVVLQASQSRVNFLLCLVRDGYSKEVNQMSLFIEVFNCLQWVFALGREKTFKTLTTRVHGTFKLQCSGKEY</sequence>
<evidence type="ECO:0000313" key="2">
    <source>
        <dbReference type="Proteomes" id="UP001222027"/>
    </source>
</evidence>
<dbReference type="EMBL" id="JAQQAF010000003">
    <property type="protein sequence ID" value="KAJ8498464.1"/>
    <property type="molecule type" value="Genomic_DNA"/>
</dbReference>